<comment type="caution">
    <text evidence="7">The sequence shown here is derived from an EMBL/GenBank/DDBJ whole genome shotgun (WGS) entry which is preliminary data.</text>
</comment>
<dbReference type="InterPro" id="IPR036249">
    <property type="entry name" value="Thioredoxin-like_sf"/>
</dbReference>
<evidence type="ECO:0000313" key="8">
    <source>
        <dbReference type="Proteomes" id="UP001153076"/>
    </source>
</evidence>
<evidence type="ECO:0000313" key="7">
    <source>
        <dbReference type="EMBL" id="KAJ8432165.1"/>
    </source>
</evidence>
<dbReference type="PANTHER" id="PTHR11260">
    <property type="entry name" value="GLUTATHIONE S-TRANSFERASE, GST, SUPERFAMILY, GST DOMAIN CONTAINING"/>
    <property type="match status" value="1"/>
</dbReference>
<dbReference type="InterPro" id="IPR045074">
    <property type="entry name" value="GST_C_Tau"/>
</dbReference>
<dbReference type="SFLD" id="SFLDS00019">
    <property type="entry name" value="Glutathione_Transferase_(cytos"/>
    <property type="match status" value="1"/>
</dbReference>
<evidence type="ECO:0000259" key="5">
    <source>
        <dbReference type="PROSITE" id="PS50404"/>
    </source>
</evidence>
<protein>
    <recommendedName>
        <fullName evidence="1">glutathione transferase</fullName>
        <ecNumber evidence="1">2.5.1.18</ecNumber>
    </recommendedName>
</protein>
<dbReference type="GO" id="GO:0004364">
    <property type="term" value="F:glutathione transferase activity"/>
    <property type="evidence" value="ECO:0007669"/>
    <property type="project" value="UniProtKB-EC"/>
</dbReference>
<dbReference type="SUPFAM" id="SSF47616">
    <property type="entry name" value="GST C-terminal domain-like"/>
    <property type="match status" value="1"/>
</dbReference>
<gene>
    <name evidence="7" type="ORF">Cgig2_029006</name>
</gene>
<dbReference type="PROSITE" id="PS50404">
    <property type="entry name" value="GST_NTER"/>
    <property type="match status" value="1"/>
</dbReference>
<dbReference type="InterPro" id="IPR010987">
    <property type="entry name" value="Glutathione-S-Trfase_C-like"/>
</dbReference>
<sequence length="230" mass="26469">MAEEVILLDFWSSPFGMRVRIALAEKGVEYEEREENLNNKSPLLLKMNPVHKQIPVLIHNGRPVCESMIIVQYIDDVWNDRAPLLPSDPYQRADARFWADYVDKKIYNIGKLVWISEGAVQKAAKRELLGCFKLLEKELGDKCFFGGDRLNIVDVALVPFYSWFYALEACGNFSIVAECPHLVAWAKRCMERPSVSKSLPDQYKVYTHLLELRREHVARLGAQLQAQQAQ</sequence>
<keyword evidence="2" id="KW-0808">Transferase</keyword>
<evidence type="ECO:0000256" key="2">
    <source>
        <dbReference type="ARBA" id="ARBA00022679"/>
    </source>
</evidence>
<evidence type="ECO:0000256" key="4">
    <source>
        <dbReference type="RuleBase" id="RU003494"/>
    </source>
</evidence>
<feature type="domain" description="GST N-terminal" evidence="5">
    <location>
        <begin position="3"/>
        <end position="82"/>
    </location>
</feature>
<dbReference type="CDD" id="cd03185">
    <property type="entry name" value="GST_C_Tau"/>
    <property type="match status" value="1"/>
</dbReference>
<evidence type="ECO:0000256" key="1">
    <source>
        <dbReference type="ARBA" id="ARBA00012452"/>
    </source>
</evidence>
<dbReference type="GO" id="GO:0006749">
    <property type="term" value="P:glutathione metabolic process"/>
    <property type="evidence" value="ECO:0007669"/>
    <property type="project" value="InterPro"/>
</dbReference>
<dbReference type="InterPro" id="IPR040079">
    <property type="entry name" value="Glutathione_S-Trfase"/>
</dbReference>
<dbReference type="SFLD" id="SFLDG00358">
    <property type="entry name" value="Main_(cytGST)"/>
    <property type="match status" value="1"/>
</dbReference>
<proteinExistence type="inferred from homology"/>
<dbReference type="FunFam" id="3.40.30.10:FF:000014">
    <property type="entry name" value="Tau class glutathione S-transferase"/>
    <property type="match status" value="1"/>
</dbReference>
<comment type="similarity">
    <text evidence="4">Belongs to the GST superfamily.</text>
</comment>
<dbReference type="FunFam" id="1.20.1050.10:FF:000018">
    <property type="entry name" value="Glutathione S-transferase U20"/>
    <property type="match status" value="1"/>
</dbReference>
<evidence type="ECO:0000259" key="6">
    <source>
        <dbReference type="PROSITE" id="PS50405"/>
    </source>
</evidence>
<dbReference type="InterPro" id="IPR036282">
    <property type="entry name" value="Glutathione-S-Trfase_C_sf"/>
</dbReference>
<dbReference type="Gene3D" id="1.20.1050.10">
    <property type="match status" value="1"/>
</dbReference>
<dbReference type="AlphaFoldDB" id="A0A9Q1Q8P8"/>
<keyword evidence="8" id="KW-1185">Reference proteome</keyword>
<dbReference type="OrthoDB" id="202840at2759"/>
<evidence type="ECO:0000256" key="3">
    <source>
        <dbReference type="ARBA" id="ARBA00047960"/>
    </source>
</evidence>
<dbReference type="InterPro" id="IPR004045">
    <property type="entry name" value="Glutathione_S-Trfase_N"/>
</dbReference>
<dbReference type="SUPFAM" id="SSF52833">
    <property type="entry name" value="Thioredoxin-like"/>
    <property type="match status" value="1"/>
</dbReference>
<dbReference type="Pfam" id="PF00043">
    <property type="entry name" value="GST_C"/>
    <property type="match status" value="1"/>
</dbReference>
<dbReference type="EMBL" id="JAKOGI010000629">
    <property type="protein sequence ID" value="KAJ8432165.1"/>
    <property type="molecule type" value="Genomic_DNA"/>
</dbReference>
<feature type="domain" description="GST C-terminal" evidence="6">
    <location>
        <begin position="88"/>
        <end position="220"/>
    </location>
</feature>
<dbReference type="Pfam" id="PF02798">
    <property type="entry name" value="GST_N"/>
    <property type="match status" value="1"/>
</dbReference>
<dbReference type="GO" id="GO:0005737">
    <property type="term" value="C:cytoplasm"/>
    <property type="evidence" value="ECO:0007669"/>
    <property type="project" value="TreeGrafter"/>
</dbReference>
<name>A0A9Q1Q8P8_9CARY</name>
<dbReference type="SFLD" id="SFLDG01152">
    <property type="entry name" value="Main.3:_Omega-_and_Tau-like"/>
    <property type="match status" value="1"/>
</dbReference>
<accession>A0A9Q1Q8P8</accession>
<dbReference type="PROSITE" id="PS50405">
    <property type="entry name" value="GST_CTER"/>
    <property type="match status" value="1"/>
</dbReference>
<dbReference type="PANTHER" id="PTHR11260:SF769">
    <property type="entry name" value="GLUTATHIONE TRANSFERASE"/>
    <property type="match status" value="1"/>
</dbReference>
<dbReference type="InterPro" id="IPR004046">
    <property type="entry name" value="GST_C"/>
</dbReference>
<dbReference type="InterPro" id="IPR045073">
    <property type="entry name" value="Omega/Tau-like"/>
</dbReference>
<dbReference type="CDD" id="cd03058">
    <property type="entry name" value="GST_N_Tau"/>
    <property type="match status" value="1"/>
</dbReference>
<dbReference type="Proteomes" id="UP001153076">
    <property type="component" value="Unassembled WGS sequence"/>
</dbReference>
<comment type="catalytic activity">
    <reaction evidence="3">
        <text>RX + glutathione = an S-substituted glutathione + a halide anion + H(+)</text>
        <dbReference type="Rhea" id="RHEA:16437"/>
        <dbReference type="ChEBI" id="CHEBI:15378"/>
        <dbReference type="ChEBI" id="CHEBI:16042"/>
        <dbReference type="ChEBI" id="CHEBI:17792"/>
        <dbReference type="ChEBI" id="CHEBI:57925"/>
        <dbReference type="ChEBI" id="CHEBI:90779"/>
        <dbReference type="EC" id="2.5.1.18"/>
    </reaction>
</comment>
<organism evidence="7 8">
    <name type="scientific">Carnegiea gigantea</name>
    <dbReference type="NCBI Taxonomy" id="171969"/>
    <lineage>
        <taxon>Eukaryota</taxon>
        <taxon>Viridiplantae</taxon>
        <taxon>Streptophyta</taxon>
        <taxon>Embryophyta</taxon>
        <taxon>Tracheophyta</taxon>
        <taxon>Spermatophyta</taxon>
        <taxon>Magnoliopsida</taxon>
        <taxon>eudicotyledons</taxon>
        <taxon>Gunneridae</taxon>
        <taxon>Pentapetalae</taxon>
        <taxon>Caryophyllales</taxon>
        <taxon>Cactineae</taxon>
        <taxon>Cactaceae</taxon>
        <taxon>Cactoideae</taxon>
        <taxon>Echinocereeae</taxon>
        <taxon>Carnegiea</taxon>
    </lineage>
</organism>
<dbReference type="Gene3D" id="3.40.30.10">
    <property type="entry name" value="Glutaredoxin"/>
    <property type="match status" value="1"/>
</dbReference>
<dbReference type="EC" id="2.5.1.18" evidence="1"/>
<reference evidence="7" key="1">
    <citation type="submission" date="2022-04" db="EMBL/GenBank/DDBJ databases">
        <title>Carnegiea gigantea Genome sequencing and assembly v2.</title>
        <authorList>
            <person name="Copetti D."/>
            <person name="Sanderson M.J."/>
            <person name="Burquez A."/>
            <person name="Wojciechowski M.F."/>
        </authorList>
    </citation>
    <scope>NUCLEOTIDE SEQUENCE</scope>
    <source>
        <strain evidence="7">SGP5-SGP5p</strain>
        <tissue evidence="7">Aerial part</tissue>
    </source>
</reference>